<name>X1RVU5_9ZZZZ</name>
<dbReference type="EMBL" id="BARW01000929">
    <property type="protein sequence ID" value="GAI71041.1"/>
    <property type="molecule type" value="Genomic_DNA"/>
</dbReference>
<dbReference type="AlphaFoldDB" id="X1RVU5"/>
<evidence type="ECO:0000313" key="1">
    <source>
        <dbReference type="EMBL" id="GAI71041.1"/>
    </source>
</evidence>
<organism evidence="1">
    <name type="scientific">marine sediment metagenome</name>
    <dbReference type="NCBI Taxonomy" id="412755"/>
    <lineage>
        <taxon>unclassified sequences</taxon>
        <taxon>metagenomes</taxon>
        <taxon>ecological metagenomes</taxon>
    </lineage>
</organism>
<protein>
    <submittedName>
        <fullName evidence="1">Uncharacterized protein</fullName>
    </submittedName>
</protein>
<reference evidence="1" key="1">
    <citation type="journal article" date="2014" name="Front. Microbiol.">
        <title>High frequency of phylogenetically diverse reductive dehalogenase-homologous genes in deep subseafloor sedimentary metagenomes.</title>
        <authorList>
            <person name="Kawai M."/>
            <person name="Futagami T."/>
            <person name="Toyoda A."/>
            <person name="Takaki Y."/>
            <person name="Nishi S."/>
            <person name="Hori S."/>
            <person name="Arai W."/>
            <person name="Tsubouchi T."/>
            <person name="Morono Y."/>
            <person name="Uchiyama I."/>
            <person name="Ito T."/>
            <person name="Fujiyama A."/>
            <person name="Inagaki F."/>
            <person name="Takami H."/>
        </authorList>
    </citation>
    <scope>NUCLEOTIDE SEQUENCE</scope>
    <source>
        <strain evidence="1">Expedition CK06-06</strain>
    </source>
</reference>
<gene>
    <name evidence="1" type="ORF">S12H4_03352</name>
</gene>
<sequence length="342" mass="39700">MNIRLPIKLKPGGQKKGAKGEYIDSLRVFAEDIKEAQRGIDFQMSARGWCYIMEQFGLGKSDFERGQIWINECRLYGFLEPGFILEDESHEVEGQSDESESVENYVEGQYNMWQTAGEYYADSWMSYDGISFWEDKDCYLQLLVEKVDLKSLFKGICNKYKIPMANLHGWGSLEQKAVMAENFRRAEEEGKEPVLLVCCDFDPPGLCISEVLEDWFEKYSTFTGWNPINLKVERIGLAYNFIQDNHLTWVDNLLTASGKDMANPNHEFYKKNIYHVREYIAKYGVRKCEANALVIVPELGRKMLQDFIDKWLGEDSYKDYLSALETGQSRAKELVEERLNNE</sequence>
<accession>X1RVU5</accession>
<comment type="caution">
    <text evidence="1">The sequence shown here is derived from an EMBL/GenBank/DDBJ whole genome shotgun (WGS) entry which is preliminary data.</text>
</comment>
<proteinExistence type="predicted"/>